<feature type="non-terminal residue" evidence="1">
    <location>
        <position position="1"/>
    </location>
</feature>
<dbReference type="EMBL" id="CAJNOG010001378">
    <property type="protein sequence ID" value="CAF1437753.1"/>
    <property type="molecule type" value="Genomic_DNA"/>
</dbReference>
<organism evidence="1 3">
    <name type="scientific">Adineta steineri</name>
    <dbReference type="NCBI Taxonomy" id="433720"/>
    <lineage>
        <taxon>Eukaryota</taxon>
        <taxon>Metazoa</taxon>
        <taxon>Spiralia</taxon>
        <taxon>Gnathifera</taxon>
        <taxon>Rotifera</taxon>
        <taxon>Eurotatoria</taxon>
        <taxon>Bdelloidea</taxon>
        <taxon>Adinetida</taxon>
        <taxon>Adinetidae</taxon>
        <taxon>Adineta</taxon>
    </lineage>
</organism>
<comment type="caution">
    <text evidence="1">The sequence shown here is derived from an EMBL/GenBank/DDBJ whole genome shotgun (WGS) entry which is preliminary data.</text>
</comment>
<dbReference type="Proteomes" id="UP000663881">
    <property type="component" value="Unassembled WGS sequence"/>
</dbReference>
<sequence length="61" mass="6672">GGETVLDFENLNWKDYHSTQWHYTTLADTGIFASNSLSSSFFTAASSFTAGDFYSNSSSTT</sequence>
<accession>A0A815NHQ9</accession>
<evidence type="ECO:0000313" key="3">
    <source>
        <dbReference type="Proteomes" id="UP000663845"/>
    </source>
</evidence>
<evidence type="ECO:0000313" key="1">
    <source>
        <dbReference type="EMBL" id="CAF1437753.1"/>
    </source>
</evidence>
<evidence type="ECO:0000313" key="2">
    <source>
        <dbReference type="EMBL" id="CAF4141868.1"/>
    </source>
</evidence>
<reference evidence="1" key="1">
    <citation type="submission" date="2021-02" db="EMBL/GenBank/DDBJ databases">
        <authorList>
            <person name="Nowell W R."/>
        </authorList>
    </citation>
    <scope>NUCLEOTIDE SEQUENCE</scope>
</reference>
<dbReference type="Proteomes" id="UP000663845">
    <property type="component" value="Unassembled WGS sequence"/>
</dbReference>
<protein>
    <submittedName>
        <fullName evidence="1">Uncharacterized protein</fullName>
    </submittedName>
</protein>
<proteinExistence type="predicted"/>
<dbReference type="AlphaFoldDB" id="A0A815NHQ9"/>
<name>A0A815NHQ9_9BILA</name>
<dbReference type="EMBL" id="CAJOAY010006486">
    <property type="protein sequence ID" value="CAF4141868.1"/>
    <property type="molecule type" value="Genomic_DNA"/>
</dbReference>
<gene>
    <name evidence="1" type="ORF">JYZ213_LOCUS39942</name>
    <name evidence="2" type="ORF">OKA104_LOCUS37795</name>
</gene>